<evidence type="ECO:0000313" key="2">
    <source>
        <dbReference type="Proteomes" id="UP000273405"/>
    </source>
</evidence>
<dbReference type="Proteomes" id="UP000273405">
    <property type="component" value="Unassembled WGS sequence"/>
</dbReference>
<sequence length="360" mass="37650">MEALITGLGAVTSVGRSAPSAAAAIRASITRPRPVPYFRVVDEESQAAVPLTGHPIHGFTEGFMGMGRWMRLARGALGDLLESARLPGAGGPRFWQQTAVLAVTPHPSAALQLPVERAESLTLKHFLQPLLQAWRLPVPAQSLRVVALGHVGTAAALQQAQQLLAGGLERVLVIAVDSLLDPSRLEALAASNRLKTADRPVGLMPGEAGVCLLVETPAAAQRREAGGAVLLAGVAVGREEAHPRAETPNVGVGLTACIRQVLPPAPAGKRFQGDVYLDLNGEEWKSRDWGHALVRLQDSLEDITDHYPATAVGDTGAASGALGICLAVHDLTRGHAPTGRALITSSSEQGDAGCVLLRLK</sequence>
<reference evidence="2" key="1">
    <citation type="submission" date="2018-09" db="EMBL/GenBank/DDBJ databases">
        <authorList>
            <person name="Livingstone P.G."/>
            <person name="Whitworth D.E."/>
        </authorList>
    </citation>
    <scope>NUCLEOTIDE SEQUENCE [LARGE SCALE GENOMIC DNA]</scope>
    <source>
        <strain evidence="2">CA040B</strain>
    </source>
</reference>
<dbReference type="OrthoDB" id="5522744at2"/>
<evidence type="ECO:0000313" key="1">
    <source>
        <dbReference type="EMBL" id="RKH40283.1"/>
    </source>
</evidence>
<organism evidence="1 2">
    <name type="scientific">Corallococcus sicarius</name>
    <dbReference type="NCBI Taxonomy" id="2316726"/>
    <lineage>
        <taxon>Bacteria</taxon>
        <taxon>Pseudomonadati</taxon>
        <taxon>Myxococcota</taxon>
        <taxon>Myxococcia</taxon>
        <taxon>Myxococcales</taxon>
        <taxon>Cystobacterineae</taxon>
        <taxon>Myxococcaceae</taxon>
        <taxon>Corallococcus</taxon>
    </lineage>
</organism>
<comment type="caution">
    <text evidence="1">The sequence shown here is derived from an EMBL/GenBank/DDBJ whole genome shotgun (WGS) entry which is preliminary data.</text>
</comment>
<keyword evidence="2" id="KW-1185">Reference proteome</keyword>
<dbReference type="Gene3D" id="3.40.47.10">
    <property type="match status" value="1"/>
</dbReference>
<dbReference type="GO" id="GO:0016746">
    <property type="term" value="F:acyltransferase activity"/>
    <property type="evidence" value="ECO:0007669"/>
    <property type="project" value="InterPro"/>
</dbReference>
<protein>
    <recommendedName>
        <fullName evidence="3">Beta-ketoacyl synthase N-terminal domain-containing protein</fullName>
    </recommendedName>
</protein>
<dbReference type="EMBL" id="RAWG01000136">
    <property type="protein sequence ID" value="RKH40283.1"/>
    <property type="molecule type" value="Genomic_DNA"/>
</dbReference>
<proteinExistence type="predicted"/>
<evidence type="ECO:0008006" key="3">
    <source>
        <dbReference type="Google" id="ProtNLM"/>
    </source>
</evidence>
<dbReference type="InterPro" id="IPR016039">
    <property type="entry name" value="Thiolase-like"/>
</dbReference>
<dbReference type="AlphaFoldDB" id="A0A3A8N8M1"/>
<gene>
    <name evidence="1" type="ORF">D7X12_21245</name>
</gene>
<accession>A0A3A8N8M1</accession>
<dbReference type="SUPFAM" id="SSF53901">
    <property type="entry name" value="Thiolase-like"/>
    <property type="match status" value="2"/>
</dbReference>
<name>A0A3A8N8M1_9BACT</name>
<dbReference type="RefSeq" id="WP_120627102.1">
    <property type="nucleotide sequence ID" value="NZ_RAWG01000136.1"/>
</dbReference>